<dbReference type="KEGG" id="lgi:LOTGIDRAFT_154664"/>
<evidence type="ECO:0000313" key="9">
    <source>
        <dbReference type="Proteomes" id="UP000030746"/>
    </source>
</evidence>
<dbReference type="EMBL" id="KB202953">
    <property type="protein sequence ID" value="ESO87164.1"/>
    <property type="molecule type" value="Genomic_DNA"/>
</dbReference>
<dbReference type="Gene3D" id="2.30.30.380">
    <property type="entry name" value="Zn-finger domain of Sec23/24"/>
    <property type="match status" value="1"/>
</dbReference>
<dbReference type="Gene3D" id="1.10.8.10">
    <property type="entry name" value="DNA helicase RuvA subunit, C-terminal domain"/>
    <property type="match status" value="1"/>
</dbReference>
<dbReference type="InterPro" id="IPR036443">
    <property type="entry name" value="Znf_RanBP2_sf"/>
</dbReference>
<dbReference type="PROSITE" id="PS50199">
    <property type="entry name" value="ZF_RANBP2_2"/>
    <property type="match status" value="1"/>
</dbReference>
<keyword evidence="9" id="KW-1185">Reference proteome</keyword>
<dbReference type="PROSITE" id="PS01358">
    <property type="entry name" value="ZF_RANBP2_1"/>
    <property type="match status" value="1"/>
</dbReference>
<dbReference type="SUPFAM" id="SSF90209">
    <property type="entry name" value="Ran binding protein zinc finger-like"/>
    <property type="match status" value="1"/>
</dbReference>
<protein>
    <recommendedName>
        <fullName evidence="7">RanBP2-type domain-containing protein</fullName>
    </recommendedName>
</protein>
<keyword evidence="6" id="KW-0812">Transmembrane</keyword>
<name>V4BE97_LOTGI</name>
<proteinExistence type="predicted"/>
<reference evidence="8 9" key="1">
    <citation type="journal article" date="2013" name="Nature">
        <title>Insights into bilaterian evolution from three spiralian genomes.</title>
        <authorList>
            <person name="Simakov O."/>
            <person name="Marletaz F."/>
            <person name="Cho S.J."/>
            <person name="Edsinger-Gonzales E."/>
            <person name="Havlak P."/>
            <person name="Hellsten U."/>
            <person name="Kuo D.H."/>
            <person name="Larsson T."/>
            <person name="Lv J."/>
            <person name="Arendt D."/>
            <person name="Savage R."/>
            <person name="Osoegawa K."/>
            <person name="de Jong P."/>
            <person name="Grimwood J."/>
            <person name="Chapman J.A."/>
            <person name="Shapiro H."/>
            <person name="Aerts A."/>
            <person name="Otillar R.P."/>
            <person name="Terry A.Y."/>
            <person name="Boore J.L."/>
            <person name="Grigoriev I.V."/>
            <person name="Lindberg D.R."/>
            <person name="Seaver E.C."/>
            <person name="Weisblat D.A."/>
            <person name="Putnam N.H."/>
            <person name="Rokhsar D.S."/>
        </authorList>
    </citation>
    <scope>NUCLEOTIDE SEQUENCE [LARGE SCALE GENOMIC DNA]</scope>
</reference>
<feature type="transmembrane region" description="Helical" evidence="6">
    <location>
        <begin position="654"/>
        <end position="674"/>
    </location>
</feature>
<dbReference type="GeneID" id="20236358"/>
<feature type="region of interest" description="Disordered" evidence="5">
    <location>
        <begin position="380"/>
        <end position="402"/>
    </location>
</feature>
<evidence type="ECO:0000256" key="5">
    <source>
        <dbReference type="SAM" id="MobiDB-lite"/>
    </source>
</evidence>
<evidence type="ECO:0000256" key="6">
    <source>
        <dbReference type="SAM" id="Phobius"/>
    </source>
</evidence>
<sequence>MAGQEQDTNINVQLFKELTEKYPEIPTDFVSLQLRKTGNNRDEVIKVLKERSQQNLFGSGNTVDIKPGTVINQINNLTISKRKENKSPMLVNQRSDGGSYPTLAWPSTGNSTITSSPQPGYTAAVMPNDFESYLGRANSQPGSIPNINCTVDNSSQSVSQTVKKFEVNNVYGNKTSPVVGKRPVPVIHVPSKSDSAQSVNTSYQIHSAGSGTNTVTQPQHSHTYSYNITPTVLSAQSPNSPSQFASKTKIMINQPASNSFDSPTRPNNFRPQLNYGDLQNKIVQPSDIEGNGNHMHCSPNITPNFSKPLFVKIKSTGPEGSETQVRYNFNRDNQSMFANPNTSRHIQQPTYSGASRIQISPMNQSPGNSSQNMTTYVQLPPYGGRPFSASSRTNSEDSDHGTSNAYNLCTGDINHPGIYHPMSPASSHSSLSSESSVHLVQGLSKPVSGNGTEDQDYLKALLHHQNTRLGNLKSDYNKTLKETSKLRQEVAQMEENMIENSRRNSFPTINDVTKLREINRRLQTDIQCMGNEIDMKKNGPGMNSLVDPVDQQNFFDNMPTGPAGSIGRPVTSASSPSSSVAPPLPPLPSISSVCRRVNPPPRSPLDIVPPVPPRQPQSGSGDSEEGEQWNCTACTFLNHPALNKCECCEMPRIVVYRISSFIFLIALFLLFFFFQQTQCAGTLPYLSLDIFITTSTVQTVEYEGKKAFRKYAADRSC</sequence>
<dbReference type="InterPro" id="IPR001876">
    <property type="entry name" value="Znf_RanBP2"/>
</dbReference>
<evidence type="ECO:0000256" key="4">
    <source>
        <dbReference type="PROSITE-ProRule" id="PRU00322"/>
    </source>
</evidence>
<dbReference type="GO" id="GO:0008270">
    <property type="term" value="F:zinc ion binding"/>
    <property type="evidence" value="ECO:0007669"/>
    <property type="project" value="UniProtKB-KW"/>
</dbReference>
<keyword evidence="3" id="KW-0862">Zinc</keyword>
<dbReference type="OrthoDB" id="6288762at2759"/>
<feature type="compositionally biased region" description="Pro residues" evidence="5">
    <location>
        <begin position="598"/>
        <end position="615"/>
    </location>
</feature>
<evidence type="ECO:0000259" key="7">
    <source>
        <dbReference type="PROSITE" id="PS50199"/>
    </source>
</evidence>
<evidence type="ECO:0000256" key="2">
    <source>
        <dbReference type="ARBA" id="ARBA00022771"/>
    </source>
</evidence>
<feature type="domain" description="RanBP2-type" evidence="7">
    <location>
        <begin position="624"/>
        <end position="654"/>
    </location>
</feature>
<gene>
    <name evidence="8" type="ORF">LOTGIDRAFT_154664</name>
</gene>
<feature type="region of interest" description="Disordered" evidence="5">
    <location>
        <begin position="550"/>
        <end position="624"/>
    </location>
</feature>
<keyword evidence="2 4" id="KW-0863">Zinc-finger</keyword>
<dbReference type="OMA" id="PAWRSEQ"/>
<evidence type="ECO:0000256" key="3">
    <source>
        <dbReference type="ARBA" id="ARBA00022833"/>
    </source>
</evidence>
<dbReference type="AlphaFoldDB" id="V4BE97"/>
<accession>V4BE97</accession>
<dbReference type="STRING" id="225164.V4BE97"/>
<dbReference type="PANTHER" id="PTHR46253:SF1">
    <property type="entry name" value="TAB2"/>
    <property type="match status" value="1"/>
</dbReference>
<dbReference type="HOGENOM" id="CLU_385567_0_0_1"/>
<evidence type="ECO:0000313" key="8">
    <source>
        <dbReference type="EMBL" id="ESO87164.1"/>
    </source>
</evidence>
<dbReference type="SMART" id="SM00547">
    <property type="entry name" value="ZnF_RBZ"/>
    <property type="match status" value="1"/>
</dbReference>
<keyword evidence="6" id="KW-1133">Transmembrane helix</keyword>
<feature type="compositionally biased region" description="Low complexity" evidence="5">
    <location>
        <begin position="572"/>
        <end position="581"/>
    </location>
</feature>
<organism evidence="8 9">
    <name type="scientific">Lottia gigantea</name>
    <name type="common">Giant owl limpet</name>
    <dbReference type="NCBI Taxonomy" id="225164"/>
    <lineage>
        <taxon>Eukaryota</taxon>
        <taxon>Metazoa</taxon>
        <taxon>Spiralia</taxon>
        <taxon>Lophotrochozoa</taxon>
        <taxon>Mollusca</taxon>
        <taxon>Gastropoda</taxon>
        <taxon>Patellogastropoda</taxon>
        <taxon>Lottioidea</taxon>
        <taxon>Lottiidae</taxon>
        <taxon>Lottia</taxon>
    </lineage>
</organism>
<dbReference type="PANTHER" id="PTHR46253">
    <property type="entry name" value="TGF-BETA-ACTIVATED KINASE 1 AND MAP3K7-BINDING PROTEIN TAB"/>
    <property type="match status" value="1"/>
</dbReference>
<keyword evidence="1" id="KW-0479">Metal-binding</keyword>
<dbReference type="CTD" id="20236358"/>
<keyword evidence="6" id="KW-0472">Membrane</keyword>
<dbReference type="Proteomes" id="UP000030746">
    <property type="component" value="Unassembled WGS sequence"/>
</dbReference>
<dbReference type="RefSeq" id="XP_009062113.1">
    <property type="nucleotide sequence ID" value="XM_009063865.1"/>
</dbReference>
<evidence type="ECO:0000256" key="1">
    <source>
        <dbReference type="ARBA" id="ARBA00022723"/>
    </source>
</evidence>